<gene>
    <name evidence="2" type="ORF">SAMN02745132_03274</name>
</gene>
<name>A0A1T4V5Y9_9GAMM</name>
<keyword evidence="1" id="KW-0175">Coiled coil</keyword>
<evidence type="ECO:0000313" key="3">
    <source>
        <dbReference type="Proteomes" id="UP000190162"/>
    </source>
</evidence>
<keyword evidence="3" id="KW-1185">Reference proteome</keyword>
<dbReference type="Proteomes" id="UP000190162">
    <property type="component" value="Unassembled WGS sequence"/>
</dbReference>
<evidence type="ECO:0000313" key="2">
    <source>
        <dbReference type="EMBL" id="SKA60304.1"/>
    </source>
</evidence>
<proteinExistence type="predicted"/>
<protein>
    <submittedName>
        <fullName evidence="2">Uncharacterized protein</fullName>
    </submittedName>
</protein>
<dbReference type="AlphaFoldDB" id="A0A1T4V5Y9"/>
<sequence length="148" mass="16693">MFRTILTQEERQQQQRAHLVQGGIRQGTPIWCAFVEGSITDDQAIALKTIYGDGTTEEDFRHQTNAIQLLIKSTDDIEVIQNKVDSLQSAINCLQAEVDSLQKAQFTIGAFSFINTDSMPESEWKDMMVRIEQDVIKVRTAAIIKAMS</sequence>
<feature type="coiled-coil region" evidence="1">
    <location>
        <begin position="77"/>
        <end position="104"/>
    </location>
</feature>
<organism evidence="2 3">
    <name type="scientific">Enterovibrio nigricans DSM 22720</name>
    <dbReference type="NCBI Taxonomy" id="1121868"/>
    <lineage>
        <taxon>Bacteria</taxon>
        <taxon>Pseudomonadati</taxon>
        <taxon>Pseudomonadota</taxon>
        <taxon>Gammaproteobacteria</taxon>
        <taxon>Vibrionales</taxon>
        <taxon>Vibrionaceae</taxon>
        <taxon>Enterovibrio</taxon>
    </lineage>
</organism>
<evidence type="ECO:0000256" key="1">
    <source>
        <dbReference type="SAM" id="Coils"/>
    </source>
</evidence>
<reference evidence="3" key="1">
    <citation type="submission" date="2017-02" db="EMBL/GenBank/DDBJ databases">
        <authorList>
            <person name="Varghese N."/>
            <person name="Submissions S."/>
        </authorList>
    </citation>
    <scope>NUCLEOTIDE SEQUENCE [LARGE SCALE GENOMIC DNA]</scope>
    <source>
        <strain evidence="3">DSM 22720</strain>
    </source>
</reference>
<accession>A0A1T4V5Y9</accession>
<dbReference type="EMBL" id="FUXU01000049">
    <property type="protein sequence ID" value="SKA60304.1"/>
    <property type="molecule type" value="Genomic_DNA"/>
</dbReference>